<comment type="caution">
    <text evidence="1">The sequence shown here is derived from an EMBL/GenBank/DDBJ whole genome shotgun (WGS) entry which is preliminary data.</text>
</comment>
<dbReference type="Proteomes" id="UP001152795">
    <property type="component" value="Unassembled WGS sequence"/>
</dbReference>
<keyword evidence="2" id="KW-1185">Reference proteome</keyword>
<dbReference type="EMBL" id="CACRXK020009168">
    <property type="protein sequence ID" value="CAB4016560.1"/>
    <property type="molecule type" value="Genomic_DNA"/>
</dbReference>
<evidence type="ECO:0000313" key="2">
    <source>
        <dbReference type="Proteomes" id="UP001152795"/>
    </source>
</evidence>
<feature type="non-terminal residue" evidence="1">
    <location>
        <position position="1"/>
    </location>
</feature>
<protein>
    <submittedName>
        <fullName evidence="1">Uncharacterized protein</fullName>
    </submittedName>
</protein>
<name>A0A7D9IYZ9_PARCT</name>
<dbReference type="AlphaFoldDB" id="A0A7D9IYZ9"/>
<gene>
    <name evidence="1" type="ORF">PACLA_8A003673</name>
</gene>
<proteinExistence type="predicted"/>
<organism evidence="1 2">
    <name type="scientific">Paramuricea clavata</name>
    <name type="common">Red gorgonian</name>
    <name type="synonym">Violescent sea-whip</name>
    <dbReference type="NCBI Taxonomy" id="317549"/>
    <lineage>
        <taxon>Eukaryota</taxon>
        <taxon>Metazoa</taxon>
        <taxon>Cnidaria</taxon>
        <taxon>Anthozoa</taxon>
        <taxon>Octocorallia</taxon>
        <taxon>Malacalcyonacea</taxon>
        <taxon>Plexauridae</taxon>
        <taxon>Paramuricea</taxon>
    </lineage>
</organism>
<accession>A0A7D9IYZ9</accession>
<reference evidence="1" key="1">
    <citation type="submission" date="2020-04" db="EMBL/GenBank/DDBJ databases">
        <authorList>
            <person name="Alioto T."/>
            <person name="Alioto T."/>
            <person name="Gomez Garrido J."/>
        </authorList>
    </citation>
    <scope>NUCLEOTIDE SEQUENCE</scope>
    <source>
        <strain evidence="1">A484AB</strain>
    </source>
</reference>
<sequence>RLVRFGNYNSMDGENDSVLKRKRCAVIVMLFVVKDGPKFRYFAVLVYYKTFTSNSN</sequence>
<evidence type="ECO:0000313" key="1">
    <source>
        <dbReference type="EMBL" id="CAB4016560.1"/>
    </source>
</evidence>